<dbReference type="PANTHER" id="PTHR40861">
    <property type="entry name" value="DUF2183 DOMAIN-CONTAINING PROTEIN"/>
    <property type="match status" value="1"/>
</dbReference>
<name>A0AAD9IDD4_PROWI</name>
<feature type="region of interest" description="Disordered" evidence="1">
    <location>
        <begin position="812"/>
        <end position="836"/>
    </location>
</feature>
<proteinExistence type="predicted"/>
<dbReference type="Proteomes" id="UP001255856">
    <property type="component" value="Unassembled WGS sequence"/>
</dbReference>
<dbReference type="PANTHER" id="PTHR40861:SF1">
    <property type="entry name" value="PHOSPHATIDATE PHOSPHATASE APP1 CATALYTIC DOMAIN-CONTAINING PROTEIN"/>
    <property type="match status" value="1"/>
</dbReference>
<dbReference type="EMBL" id="JASFZW010000012">
    <property type="protein sequence ID" value="KAK2075949.1"/>
    <property type="molecule type" value="Genomic_DNA"/>
</dbReference>
<dbReference type="AlphaFoldDB" id="A0AAD9IDD4"/>
<feature type="signal peptide" evidence="2">
    <location>
        <begin position="1"/>
        <end position="16"/>
    </location>
</feature>
<sequence>MFWVVLSAVLAASVVEDEVSKARGLVLMDNEASRRQRAALRSPLAQGLAERIMDLVAAITRGMGYTAGAAQLVSRVRGTTRKLRKGLLAALAGAGPDELNYVLAAVNAPALLEVAGGETVRLLTRTRVHELTVASRAAIVDAFQKLGLRYRPERQAAVRDVLLATRGAALTRLKAYIDDGGDYHSCYKLVYNDLQGAVREQVLAHITREGLRVGRAFRRRVGAGASPGAVLKVLSDVDDTLFASGGAWPAGVDARYPRKCFYPGAFSLYAELDRSSAARHAGALAEVEAELAAEDSVAVPTADAGPGFGLGRGHGARLAAVDEDEAESRERPLAAGRADDDASPPQTPRMPSNPNLPTPFLAAAQGGAAPAPAAQLPPRPLAPGRSPSRDRAAAHASTPLPPLRIPHGLQRDDTFGLLSPGGSGTSPLFGDGPAGALATDPRSPRPGEACDPLLRAPSFHLGAPGAASRTHQEGSNLVFLSARPESYKGMTEAEAHRRYFGPAVARHDLDTSPSMLLGSLDSGPRALLSYLRLMNPPKEVLASAPATAAAAVAMAQMLAAKKLSRAREYAAIYPEAAFVLVGDNGQGDVLTAEVLWSSLRPGAEAAQGRAAGATGSGHGRRAAERRAARALARDASPGSAASELAEGDEAEVGEGDEAEPKAKLHPLDAPSDPTHPQKDEYASRLVACFIHRVVPLANTFSMLSSKPGSDGGPPRTAELRERWAQRDIYFLHTHVGMAAQAYGLDLLDLSALHRVASTARNDFLRIWGRYGHRASGRNLPEALRQLNKDLAWANELLPVGLQVDPLEWPGERDTRGYARQPSDIARNPSPAVSDVSTRLAVAQ</sequence>
<evidence type="ECO:0000313" key="3">
    <source>
        <dbReference type="EMBL" id="KAK2075949.1"/>
    </source>
</evidence>
<evidence type="ECO:0000313" key="4">
    <source>
        <dbReference type="Proteomes" id="UP001255856"/>
    </source>
</evidence>
<protein>
    <submittedName>
        <fullName evidence="3">Uncharacterized protein</fullName>
    </submittedName>
</protein>
<evidence type="ECO:0000256" key="2">
    <source>
        <dbReference type="SAM" id="SignalP"/>
    </source>
</evidence>
<feature type="chain" id="PRO_5042166117" evidence="2">
    <location>
        <begin position="17"/>
        <end position="843"/>
    </location>
</feature>
<keyword evidence="4" id="KW-1185">Reference proteome</keyword>
<feature type="region of interest" description="Disordered" evidence="1">
    <location>
        <begin position="304"/>
        <end position="451"/>
    </location>
</feature>
<evidence type="ECO:0000256" key="1">
    <source>
        <dbReference type="SAM" id="MobiDB-lite"/>
    </source>
</evidence>
<feature type="region of interest" description="Disordered" evidence="1">
    <location>
        <begin position="606"/>
        <end position="678"/>
    </location>
</feature>
<feature type="compositionally biased region" description="Basic and acidic residues" evidence="1">
    <location>
        <begin position="328"/>
        <end position="340"/>
    </location>
</feature>
<keyword evidence="2" id="KW-0732">Signal</keyword>
<organism evidence="3 4">
    <name type="scientific">Prototheca wickerhamii</name>
    <dbReference type="NCBI Taxonomy" id="3111"/>
    <lineage>
        <taxon>Eukaryota</taxon>
        <taxon>Viridiplantae</taxon>
        <taxon>Chlorophyta</taxon>
        <taxon>core chlorophytes</taxon>
        <taxon>Trebouxiophyceae</taxon>
        <taxon>Chlorellales</taxon>
        <taxon>Chlorellaceae</taxon>
        <taxon>Prototheca</taxon>
    </lineage>
</organism>
<accession>A0AAD9IDD4</accession>
<gene>
    <name evidence="3" type="ORF">QBZ16_001285</name>
</gene>
<reference evidence="3" key="1">
    <citation type="submission" date="2021-01" db="EMBL/GenBank/DDBJ databases">
        <authorList>
            <person name="Eckstrom K.M.E."/>
        </authorList>
    </citation>
    <scope>NUCLEOTIDE SEQUENCE</scope>
    <source>
        <strain evidence="3">UVCC 0001</strain>
    </source>
</reference>
<feature type="compositionally biased region" description="Acidic residues" evidence="1">
    <location>
        <begin position="645"/>
        <end position="657"/>
    </location>
</feature>
<feature type="compositionally biased region" description="Low complexity" evidence="1">
    <location>
        <begin position="361"/>
        <end position="374"/>
    </location>
</feature>
<comment type="caution">
    <text evidence="3">The sequence shown here is derived from an EMBL/GenBank/DDBJ whole genome shotgun (WGS) entry which is preliminary data.</text>
</comment>